<dbReference type="Gene3D" id="2.20.70.10">
    <property type="match status" value="2"/>
</dbReference>
<dbReference type="SUPFAM" id="SSF51045">
    <property type="entry name" value="WW domain"/>
    <property type="match status" value="2"/>
</dbReference>
<evidence type="ECO:0000259" key="18">
    <source>
        <dbReference type="PROSITE" id="PS50020"/>
    </source>
</evidence>
<feature type="region of interest" description="Disordered" evidence="16">
    <location>
        <begin position="992"/>
        <end position="1030"/>
    </location>
</feature>
<dbReference type="PROSITE" id="PS50004">
    <property type="entry name" value="C2"/>
    <property type="match status" value="1"/>
</dbReference>
<evidence type="ECO:0000256" key="15">
    <source>
        <dbReference type="SAM" id="Coils"/>
    </source>
</evidence>
<feature type="compositionally biased region" description="Low complexity" evidence="16">
    <location>
        <begin position="619"/>
        <end position="638"/>
    </location>
</feature>
<evidence type="ECO:0000256" key="10">
    <source>
        <dbReference type="ARBA" id="ARBA00023054"/>
    </source>
</evidence>
<feature type="region of interest" description="Disordered" evidence="16">
    <location>
        <begin position="456"/>
        <end position="525"/>
    </location>
</feature>
<dbReference type="Proteomes" id="UP001219518">
    <property type="component" value="Unassembled WGS sequence"/>
</dbReference>
<keyword evidence="20" id="KW-1185">Reference proteome</keyword>
<feature type="coiled-coil region" evidence="15">
    <location>
        <begin position="261"/>
        <end position="288"/>
    </location>
</feature>
<dbReference type="GO" id="GO:0006355">
    <property type="term" value="P:regulation of DNA-templated transcription"/>
    <property type="evidence" value="ECO:0007669"/>
    <property type="project" value="TreeGrafter"/>
</dbReference>
<dbReference type="PANTHER" id="PTHR14791">
    <property type="entry name" value="BOMB/KIRA PROTEINS"/>
    <property type="match status" value="1"/>
</dbReference>
<dbReference type="Pfam" id="PF25802">
    <property type="entry name" value="WWC1"/>
    <property type="match status" value="1"/>
</dbReference>
<organism evidence="19 20">
    <name type="scientific">Frankliniella fusca</name>
    <dbReference type="NCBI Taxonomy" id="407009"/>
    <lineage>
        <taxon>Eukaryota</taxon>
        <taxon>Metazoa</taxon>
        <taxon>Ecdysozoa</taxon>
        <taxon>Arthropoda</taxon>
        <taxon>Hexapoda</taxon>
        <taxon>Insecta</taxon>
        <taxon>Pterygota</taxon>
        <taxon>Neoptera</taxon>
        <taxon>Paraneoptera</taxon>
        <taxon>Thysanoptera</taxon>
        <taxon>Terebrantia</taxon>
        <taxon>Thripoidea</taxon>
        <taxon>Thripidae</taxon>
        <taxon>Frankliniella</taxon>
    </lineage>
</organism>
<evidence type="ECO:0000256" key="7">
    <source>
        <dbReference type="ARBA" id="ARBA00022553"/>
    </source>
</evidence>
<reference evidence="19" key="2">
    <citation type="journal article" date="2023" name="BMC Genomics">
        <title>Pest status, molecular evolution, and epigenetic factors derived from the genome assembly of Frankliniella fusca, a thysanopteran phytovirus vector.</title>
        <authorList>
            <person name="Catto M.A."/>
            <person name="Labadie P.E."/>
            <person name="Jacobson A.L."/>
            <person name="Kennedy G.G."/>
            <person name="Srinivasan R."/>
            <person name="Hunt B.G."/>
        </authorList>
    </citation>
    <scope>NUCLEOTIDE SEQUENCE</scope>
    <source>
        <strain evidence="19">PL_HMW_Pooled</strain>
    </source>
</reference>
<comment type="subunit">
    <text evidence="14">Forms a complex with Mer and Ex. Interacts (via domain WW 1) with Ex (via RXPPXY motif). Interacts with Mer, Sav, Hpo and Wts.</text>
</comment>
<keyword evidence="7" id="KW-0597">Phosphoprotein</keyword>
<dbReference type="SMART" id="SM00239">
    <property type="entry name" value="C2"/>
    <property type="match status" value="1"/>
</dbReference>
<evidence type="ECO:0000256" key="8">
    <source>
        <dbReference type="ARBA" id="ARBA00022737"/>
    </source>
</evidence>
<dbReference type="PANTHER" id="PTHR14791:SF29">
    <property type="entry name" value="PROTEIN KIBRA"/>
    <property type="match status" value="1"/>
</dbReference>
<reference evidence="19" key="1">
    <citation type="submission" date="2021-07" db="EMBL/GenBank/DDBJ databases">
        <authorList>
            <person name="Catto M.A."/>
            <person name="Jacobson A."/>
            <person name="Kennedy G."/>
            <person name="Labadie P."/>
            <person name="Hunt B.G."/>
            <person name="Srinivasan R."/>
        </authorList>
    </citation>
    <scope>NUCLEOTIDE SEQUENCE</scope>
    <source>
        <strain evidence="19">PL_HMW_Pooled</strain>
        <tissue evidence="19">Head</tissue>
    </source>
</reference>
<evidence type="ECO:0000259" key="17">
    <source>
        <dbReference type="PROSITE" id="PS50004"/>
    </source>
</evidence>
<dbReference type="InterPro" id="IPR057747">
    <property type="entry name" value="WWC1_hairpin"/>
</dbReference>
<sequence>MPRKRNGEIPLPEGWDFARDYDGKVYFIDHHNKKTTWIDPRDRITKPQTFADCIGNELPLGWEESYDNQIGVYYINHAKKEIFDVKQRRLYLAQDEYNHLSEQLNYSRTSLCSSSSSVSTKYDPDLLKSDVALAQSRVSRLKRELEQIRAEVTSTQRGVENLASVEQKLSSAQGGCYNIQEAQAIVAELRNIQKSLMSGEKEKAELMLSLAKLKDDLTRLQLSESSPDVSTLSLPSERLSTASQTDLSGELVPMGTRLAEMARMRLQYDEARKSIQQIQQKLADLEEKVIPGQAESDQDRLLLFQEKEQLLRELRSITPRTHALTPRQMSEIQQEIGRVKQDLNNALEMSNRTIAERVRLHEEKQQLLQELRDVLRAMTALESQLKTMSASTLSVSSSSSLGSLSTTSSKGSLSSGLSFTDIYGGPQCGAGLGGAAVADKPINMADLHRRVERLLKESGSSSGSPPPPPALSPRSSLTSVSVSVSVSPPVSPVYNPATGPPPAYEHVERQRRQQQQQQQQQHQQQQAAAAYQQQCAAQADQALAQVQAQGQVDLDRTQLESRLAELRLNQAGVNEYVNCVVNSRGAGAGAGAGEAALGLGLRRPGSSSSLAPLEPPLSPISETPTSSGTNTRSVSAAVSDESVAGDSGVFEASHKKLQAPAGMVLCDMNLETAQVQIKLRYSLCDSLLHVGIERARNLAALSIPENCSVHIKAALLPSSSPATLACCTKSVADLRKPTFGENFPLSVPLSKLCAKTLQVHVWCASNFQPEECLGCAQVSLADFNPDTVSVKWYNILSFRFMSPSNLNNASSSNNSANSNPVLGTVTEHSSQQKEESSDESTIISSQTSTLTRSQGNPTVCTRLDELAACLRSEEEEIEDEECEDTVQNDRLDLAIPTETLDQVPEVCEIDTEDKETNTECVFLPEKGNKRLEECSRTAMVIKRSQTFSPSAAVSKSQYVCRLNRSDSDSAMPLYRRPSCSSGLSRPFQRNSVERRSLRWRRSPSSCSQLTSAHPSSHHDRSQSHSTAPRTSLDLELDLRAQHTRLETLKDELTRLRMLKTQLEEARSRGDSELAAWVLEDKQFQNLIAQVESGKNSKNLDDRKVEKLLNKTSKEIYKLRKSKAGVGRPDVISFKQKMAFFTRVNLTVPMLPSDEGTLHADDLDESRSESSTLKRGTSLGAEEEEDEEEEEEDAEEEDQVEDCDCSNSAEATERQVEGQESKDPTEGERFEYVVDRVFGVEV</sequence>
<keyword evidence="11" id="KW-0472">Membrane</keyword>
<evidence type="ECO:0000256" key="13">
    <source>
        <dbReference type="ARBA" id="ARBA00024960"/>
    </source>
</evidence>
<dbReference type="Gene3D" id="2.60.40.150">
    <property type="entry name" value="C2 domain"/>
    <property type="match status" value="1"/>
</dbReference>
<comment type="similarity">
    <text evidence="3">Belongs to the WWC family. KIBRA subfamily.</text>
</comment>
<dbReference type="SMART" id="SM00456">
    <property type="entry name" value="WW"/>
    <property type="match status" value="2"/>
</dbReference>
<accession>A0AAE1HJU8</accession>
<feature type="coiled-coil region" evidence="15">
    <location>
        <begin position="131"/>
        <end position="158"/>
    </location>
</feature>
<feature type="region of interest" description="Disordered" evidence="16">
    <location>
        <begin position="604"/>
        <end position="638"/>
    </location>
</feature>
<evidence type="ECO:0000256" key="16">
    <source>
        <dbReference type="SAM" id="MobiDB-lite"/>
    </source>
</evidence>
<evidence type="ECO:0000256" key="1">
    <source>
        <dbReference type="ARBA" id="ARBA00004221"/>
    </source>
</evidence>
<keyword evidence="8" id="KW-0677">Repeat</keyword>
<feature type="region of interest" description="Disordered" evidence="16">
    <location>
        <begin position="224"/>
        <end position="245"/>
    </location>
</feature>
<evidence type="ECO:0000256" key="11">
    <source>
        <dbReference type="ARBA" id="ARBA00023136"/>
    </source>
</evidence>
<dbReference type="CDD" id="cd08680">
    <property type="entry name" value="C2_Kibra"/>
    <property type="match status" value="1"/>
</dbReference>
<evidence type="ECO:0000256" key="5">
    <source>
        <dbReference type="ARBA" id="ARBA00022475"/>
    </source>
</evidence>
<feature type="compositionally biased region" description="Basic and acidic residues" evidence="16">
    <location>
        <begin position="1210"/>
        <end position="1233"/>
    </location>
</feature>
<keyword evidence="9" id="KW-0805">Transcription regulation</keyword>
<evidence type="ECO:0000256" key="2">
    <source>
        <dbReference type="ARBA" id="ARBA00004496"/>
    </source>
</evidence>
<feature type="compositionally biased region" description="Low complexity" evidence="16">
    <location>
        <begin position="808"/>
        <end position="820"/>
    </location>
</feature>
<keyword evidence="12" id="KW-0804">Transcription</keyword>
<dbReference type="Pfam" id="PF00168">
    <property type="entry name" value="C2"/>
    <property type="match status" value="1"/>
</dbReference>
<dbReference type="InterPro" id="IPR001202">
    <property type="entry name" value="WW_dom"/>
</dbReference>
<dbReference type="GO" id="GO:0016477">
    <property type="term" value="P:cell migration"/>
    <property type="evidence" value="ECO:0007669"/>
    <property type="project" value="TreeGrafter"/>
</dbReference>
<feature type="compositionally biased region" description="Low complexity" evidence="16">
    <location>
        <begin position="839"/>
        <end position="853"/>
    </location>
</feature>
<dbReference type="GO" id="GO:0046621">
    <property type="term" value="P:negative regulation of organ growth"/>
    <property type="evidence" value="ECO:0007669"/>
    <property type="project" value="TreeGrafter"/>
</dbReference>
<dbReference type="InterPro" id="IPR037771">
    <property type="entry name" value="C2_WWC"/>
</dbReference>
<dbReference type="PROSITE" id="PS50020">
    <property type="entry name" value="WW_DOMAIN_2"/>
    <property type="match status" value="2"/>
</dbReference>
<evidence type="ECO:0000256" key="6">
    <source>
        <dbReference type="ARBA" id="ARBA00022490"/>
    </source>
</evidence>
<proteinExistence type="inferred from homology"/>
<dbReference type="Pfam" id="PF00397">
    <property type="entry name" value="WW"/>
    <property type="match status" value="1"/>
</dbReference>
<feature type="region of interest" description="Disordered" evidence="16">
    <location>
        <begin position="808"/>
        <end position="856"/>
    </location>
</feature>
<evidence type="ECO:0000313" key="19">
    <source>
        <dbReference type="EMBL" id="KAK3922478.1"/>
    </source>
</evidence>
<dbReference type="CDD" id="cd00201">
    <property type="entry name" value="WW"/>
    <property type="match status" value="1"/>
</dbReference>
<keyword evidence="10 15" id="KW-0175">Coiled coil</keyword>
<name>A0AAE1HJU8_9NEOP</name>
<feature type="domain" description="C2" evidence="17">
    <location>
        <begin position="671"/>
        <end position="793"/>
    </location>
</feature>
<dbReference type="GO" id="GO:0019900">
    <property type="term" value="F:kinase binding"/>
    <property type="evidence" value="ECO:0007669"/>
    <property type="project" value="TreeGrafter"/>
</dbReference>
<dbReference type="InterPro" id="IPR051105">
    <property type="entry name" value="WWC/KIBRA_Hippo_Reg"/>
</dbReference>
<feature type="region of interest" description="Disordered" evidence="16">
    <location>
        <begin position="1155"/>
        <end position="1241"/>
    </location>
</feature>
<dbReference type="PROSITE" id="PS01159">
    <property type="entry name" value="WW_DOMAIN_1"/>
    <property type="match status" value="1"/>
</dbReference>
<protein>
    <recommendedName>
        <fullName evidence="4">Protein kibra</fullName>
    </recommendedName>
</protein>
<feature type="coiled-coil region" evidence="15">
    <location>
        <begin position="329"/>
        <end position="384"/>
    </location>
</feature>
<feature type="compositionally biased region" description="Low complexity" evidence="16">
    <location>
        <begin position="472"/>
        <end position="488"/>
    </location>
</feature>
<dbReference type="GO" id="GO:0005737">
    <property type="term" value="C:cytoplasm"/>
    <property type="evidence" value="ECO:0007669"/>
    <property type="project" value="UniProtKB-SubCell"/>
</dbReference>
<evidence type="ECO:0000256" key="3">
    <source>
        <dbReference type="ARBA" id="ARBA00010585"/>
    </source>
</evidence>
<comment type="function">
    <text evidence="13">Regulator of the Hippo/SWH (Sav/Wts/Hpo) signaling pathway, a signaling pathway that plays a pivotal role in organ size control and tumor suppression by restricting proliferation and promoting apoptosis. The core of this pathway is composed of a kinase cascade wherein Hippo (Hpo), in complex with its regulatory protein Salvador (Sav), phosphorylates and activates Warts (Wts) in complex with its regulatory protein Mats, which in turn phosphorylates and inactivates the Yorkie (Yki) oncoprotein. Kibra acts synergistically along with Ex and Mer to regulate the Hippo signaling pathway.</text>
</comment>
<dbReference type="InterPro" id="IPR036020">
    <property type="entry name" value="WW_dom_sf"/>
</dbReference>
<keyword evidence="6" id="KW-0963">Cytoplasm</keyword>
<dbReference type="InterPro" id="IPR035892">
    <property type="entry name" value="C2_domain_sf"/>
</dbReference>
<dbReference type="GO" id="GO:0016324">
    <property type="term" value="C:apical plasma membrane"/>
    <property type="evidence" value="ECO:0007669"/>
    <property type="project" value="UniProtKB-SubCell"/>
</dbReference>
<evidence type="ECO:0000256" key="12">
    <source>
        <dbReference type="ARBA" id="ARBA00023163"/>
    </source>
</evidence>
<feature type="compositionally biased region" description="Basic and acidic residues" evidence="16">
    <location>
        <begin position="1155"/>
        <end position="1167"/>
    </location>
</feature>
<evidence type="ECO:0000313" key="20">
    <source>
        <dbReference type="Proteomes" id="UP001219518"/>
    </source>
</evidence>
<feature type="domain" description="WW" evidence="18">
    <location>
        <begin position="9"/>
        <end position="42"/>
    </location>
</feature>
<gene>
    <name evidence="19" type="ORF">KUF71_011935</name>
</gene>
<comment type="caution">
    <text evidence="19">The sequence shown here is derived from an EMBL/GenBank/DDBJ whole genome shotgun (WGS) entry which is preliminary data.</text>
</comment>
<dbReference type="GO" id="GO:0035330">
    <property type="term" value="P:regulation of hippo signaling"/>
    <property type="evidence" value="ECO:0007669"/>
    <property type="project" value="TreeGrafter"/>
</dbReference>
<feature type="compositionally biased region" description="Acidic residues" evidence="16">
    <location>
        <begin position="1180"/>
        <end position="1203"/>
    </location>
</feature>
<feature type="region of interest" description="Disordered" evidence="16">
    <location>
        <begin position="396"/>
        <end position="415"/>
    </location>
</feature>
<comment type="subcellular location">
    <subcellularLocation>
        <location evidence="1">Apical cell membrane</location>
    </subcellularLocation>
    <subcellularLocation>
        <location evidence="2">Cytoplasm</location>
    </subcellularLocation>
</comment>
<evidence type="ECO:0000256" key="14">
    <source>
        <dbReference type="ARBA" id="ARBA00025969"/>
    </source>
</evidence>
<feature type="compositionally biased region" description="Low complexity" evidence="16">
    <location>
        <begin position="513"/>
        <end position="525"/>
    </location>
</feature>
<dbReference type="EMBL" id="JAHWGI010001092">
    <property type="protein sequence ID" value="KAK3922478.1"/>
    <property type="molecule type" value="Genomic_DNA"/>
</dbReference>
<dbReference type="GO" id="GO:0060090">
    <property type="term" value="F:molecular adaptor activity"/>
    <property type="evidence" value="ECO:0007669"/>
    <property type="project" value="TreeGrafter"/>
</dbReference>
<keyword evidence="5" id="KW-1003">Cell membrane</keyword>
<dbReference type="SUPFAM" id="SSF49562">
    <property type="entry name" value="C2 domain (Calcium/lipid-binding domain, CaLB)"/>
    <property type="match status" value="1"/>
</dbReference>
<dbReference type="InterPro" id="IPR000008">
    <property type="entry name" value="C2_dom"/>
</dbReference>
<dbReference type="AlphaFoldDB" id="A0AAE1HJU8"/>
<feature type="domain" description="WW" evidence="18">
    <location>
        <begin position="56"/>
        <end position="81"/>
    </location>
</feature>
<evidence type="ECO:0000256" key="9">
    <source>
        <dbReference type="ARBA" id="ARBA00023015"/>
    </source>
</evidence>
<evidence type="ECO:0000256" key="4">
    <source>
        <dbReference type="ARBA" id="ARBA00013712"/>
    </source>
</evidence>